<reference evidence="7" key="1">
    <citation type="journal article" date="2019" name="Int. J. Syst. Evol. Microbiol.">
        <title>The Global Catalogue of Microorganisms (GCM) 10K type strain sequencing project: providing services to taxonomists for standard genome sequencing and annotation.</title>
        <authorList>
            <consortium name="The Broad Institute Genomics Platform"/>
            <consortium name="The Broad Institute Genome Sequencing Center for Infectious Disease"/>
            <person name="Wu L."/>
            <person name="Ma J."/>
        </authorList>
    </citation>
    <scope>NUCLEOTIDE SEQUENCE [LARGE SCALE GENOMIC DNA]</scope>
    <source>
        <strain evidence="7">CCM 8911</strain>
    </source>
</reference>
<accession>A0ABW4B6D5</accession>
<dbReference type="InterPro" id="IPR039422">
    <property type="entry name" value="MarR/SlyA-like"/>
</dbReference>
<dbReference type="PANTHER" id="PTHR33164:SF43">
    <property type="entry name" value="HTH-TYPE TRANSCRIPTIONAL REPRESSOR YETL"/>
    <property type="match status" value="1"/>
</dbReference>
<dbReference type="RefSeq" id="WP_164510692.1">
    <property type="nucleotide sequence ID" value="NZ_JBHTMO010000004.1"/>
</dbReference>
<evidence type="ECO:0000313" key="7">
    <source>
        <dbReference type="Proteomes" id="UP001597249"/>
    </source>
</evidence>
<dbReference type="Gene3D" id="1.10.10.10">
    <property type="entry name" value="Winged helix-like DNA-binding domain superfamily/Winged helix DNA-binding domain"/>
    <property type="match status" value="1"/>
</dbReference>
<evidence type="ECO:0000256" key="3">
    <source>
        <dbReference type="ARBA" id="ARBA00023163"/>
    </source>
</evidence>
<feature type="domain" description="HTH marR-type" evidence="5">
    <location>
        <begin position="1"/>
        <end position="143"/>
    </location>
</feature>
<dbReference type="InterPro" id="IPR036390">
    <property type="entry name" value="WH_DNA-bd_sf"/>
</dbReference>
<keyword evidence="7" id="KW-1185">Reference proteome</keyword>
<keyword evidence="1" id="KW-0805">Transcription regulation</keyword>
<dbReference type="PROSITE" id="PS50995">
    <property type="entry name" value="HTH_MARR_2"/>
    <property type="match status" value="1"/>
</dbReference>
<dbReference type="SMART" id="SM00347">
    <property type="entry name" value="HTH_MARR"/>
    <property type="match status" value="1"/>
</dbReference>
<feature type="region of interest" description="Disordered" evidence="4">
    <location>
        <begin position="165"/>
        <end position="212"/>
    </location>
</feature>
<keyword evidence="3" id="KW-0804">Transcription</keyword>
<feature type="compositionally biased region" description="Basic residues" evidence="4">
    <location>
        <begin position="166"/>
        <end position="175"/>
    </location>
</feature>
<dbReference type="InterPro" id="IPR036388">
    <property type="entry name" value="WH-like_DNA-bd_sf"/>
</dbReference>
<comment type="caution">
    <text evidence="6">The sequence shown here is derived from an EMBL/GenBank/DDBJ whole genome shotgun (WGS) entry which is preliminary data.</text>
</comment>
<dbReference type="PROSITE" id="PS01117">
    <property type="entry name" value="HTH_MARR_1"/>
    <property type="match status" value="1"/>
</dbReference>
<evidence type="ECO:0000259" key="5">
    <source>
        <dbReference type="PROSITE" id="PS50995"/>
    </source>
</evidence>
<dbReference type="EMBL" id="JBHTMO010000004">
    <property type="protein sequence ID" value="MFD1392379.1"/>
    <property type="molecule type" value="Genomic_DNA"/>
</dbReference>
<dbReference type="PANTHER" id="PTHR33164">
    <property type="entry name" value="TRANSCRIPTIONAL REGULATOR, MARR FAMILY"/>
    <property type="match status" value="1"/>
</dbReference>
<dbReference type="SUPFAM" id="SSF46785">
    <property type="entry name" value="Winged helix' DNA-binding domain"/>
    <property type="match status" value="1"/>
</dbReference>
<organism evidence="6 7">
    <name type="scientific">Lacticaseibacillus jixianensis</name>
    <dbReference type="NCBI Taxonomy" id="2486012"/>
    <lineage>
        <taxon>Bacteria</taxon>
        <taxon>Bacillati</taxon>
        <taxon>Bacillota</taxon>
        <taxon>Bacilli</taxon>
        <taxon>Lactobacillales</taxon>
        <taxon>Lactobacillaceae</taxon>
        <taxon>Lacticaseibacillus</taxon>
    </lineage>
</organism>
<evidence type="ECO:0000313" key="6">
    <source>
        <dbReference type="EMBL" id="MFD1392379.1"/>
    </source>
</evidence>
<evidence type="ECO:0000256" key="2">
    <source>
        <dbReference type="ARBA" id="ARBA00023125"/>
    </source>
</evidence>
<dbReference type="InterPro" id="IPR023187">
    <property type="entry name" value="Tscrpt_reg_MarR-type_CS"/>
</dbReference>
<dbReference type="InterPro" id="IPR011991">
    <property type="entry name" value="ArsR-like_HTH"/>
</dbReference>
<name>A0ABW4B6D5_9LACO</name>
<keyword evidence="2" id="KW-0238">DNA-binding</keyword>
<protein>
    <submittedName>
        <fullName evidence="6">MarR family winged helix-turn-helix transcriptional regulator</fullName>
    </submittedName>
</protein>
<dbReference type="PRINTS" id="PR00598">
    <property type="entry name" value="HTHMARR"/>
</dbReference>
<gene>
    <name evidence="6" type="ORF">ACFQ3L_02105</name>
</gene>
<dbReference type="InterPro" id="IPR000835">
    <property type="entry name" value="HTH_MarR-typ"/>
</dbReference>
<evidence type="ECO:0000256" key="4">
    <source>
        <dbReference type="SAM" id="MobiDB-lite"/>
    </source>
</evidence>
<proteinExistence type="predicted"/>
<dbReference type="Pfam" id="PF01047">
    <property type="entry name" value="MarR"/>
    <property type="match status" value="1"/>
</dbReference>
<evidence type="ECO:0000256" key="1">
    <source>
        <dbReference type="ARBA" id="ARBA00023015"/>
    </source>
</evidence>
<sequence length="212" mass="23277">MTQDTQQLLRLFGRLLNQRGFVQSAVWTLRTSRHEGEAPRGQLRVLRLFAEKGQMTNSDIVEALDIRPSSASAMVAKLVESGLIARTPSDEDGRVQLLTLTAAGRSFIEGARDEKDQLADKMFAGLTPDEQAQLTGLLLKLVTSLEAGDQDEMADAYFAKLGQFGPRHHGPRGPRWHGGPDRGFGGRPDFGGWRHGPQGGRPDPHRNDEVAD</sequence>
<dbReference type="Proteomes" id="UP001597249">
    <property type="component" value="Unassembled WGS sequence"/>
</dbReference>
<feature type="compositionally biased region" description="Gly residues" evidence="4">
    <location>
        <begin position="181"/>
        <end position="199"/>
    </location>
</feature>
<dbReference type="CDD" id="cd00090">
    <property type="entry name" value="HTH_ARSR"/>
    <property type="match status" value="1"/>
</dbReference>
<feature type="compositionally biased region" description="Basic and acidic residues" evidence="4">
    <location>
        <begin position="202"/>
        <end position="212"/>
    </location>
</feature>